<proteinExistence type="predicted"/>
<sequence length="60" mass="7072">MKNQLQVLRERRHRLALYLRDPLTRLYRKCADVIQNSPPKTTGIFPDPDSPNDLSHLFII</sequence>
<accession>K1QPM2</accession>
<reference evidence="1" key="1">
    <citation type="journal article" date="2012" name="Nature">
        <title>The oyster genome reveals stress adaptation and complexity of shell formation.</title>
        <authorList>
            <person name="Zhang G."/>
            <person name="Fang X."/>
            <person name="Guo X."/>
            <person name="Li L."/>
            <person name="Luo R."/>
            <person name="Xu F."/>
            <person name="Yang P."/>
            <person name="Zhang L."/>
            <person name="Wang X."/>
            <person name="Qi H."/>
            <person name="Xiong Z."/>
            <person name="Que H."/>
            <person name="Xie Y."/>
            <person name="Holland P.W."/>
            <person name="Paps J."/>
            <person name="Zhu Y."/>
            <person name="Wu F."/>
            <person name="Chen Y."/>
            <person name="Wang J."/>
            <person name="Peng C."/>
            <person name="Meng J."/>
            <person name="Yang L."/>
            <person name="Liu J."/>
            <person name="Wen B."/>
            <person name="Zhang N."/>
            <person name="Huang Z."/>
            <person name="Zhu Q."/>
            <person name="Feng Y."/>
            <person name="Mount A."/>
            <person name="Hedgecock D."/>
            <person name="Xu Z."/>
            <person name="Liu Y."/>
            <person name="Domazet-Loso T."/>
            <person name="Du Y."/>
            <person name="Sun X."/>
            <person name="Zhang S."/>
            <person name="Liu B."/>
            <person name="Cheng P."/>
            <person name="Jiang X."/>
            <person name="Li J."/>
            <person name="Fan D."/>
            <person name="Wang W."/>
            <person name="Fu W."/>
            <person name="Wang T."/>
            <person name="Wang B."/>
            <person name="Zhang J."/>
            <person name="Peng Z."/>
            <person name="Li Y."/>
            <person name="Li N."/>
            <person name="Wang J."/>
            <person name="Chen M."/>
            <person name="He Y."/>
            <person name="Tan F."/>
            <person name="Song X."/>
            <person name="Zheng Q."/>
            <person name="Huang R."/>
            <person name="Yang H."/>
            <person name="Du X."/>
            <person name="Chen L."/>
            <person name="Yang M."/>
            <person name="Gaffney P.M."/>
            <person name="Wang S."/>
            <person name="Luo L."/>
            <person name="She Z."/>
            <person name="Ming Y."/>
            <person name="Huang W."/>
            <person name="Zhang S."/>
            <person name="Huang B."/>
            <person name="Zhang Y."/>
            <person name="Qu T."/>
            <person name="Ni P."/>
            <person name="Miao G."/>
            <person name="Wang J."/>
            <person name="Wang Q."/>
            <person name="Steinberg C.E."/>
            <person name="Wang H."/>
            <person name="Li N."/>
            <person name="Qian L."/>
            <person name="Zhang G."/>
            <person name="Li Y."/>
            <person name="Yang H."/>
            <person name="Liu X."/>
            <person name="Wang J."/>
            <person name="Yin Y."/>
            <person name="Wang J."/>
        </authorList>
    </citation>
    <scope>NUCLEOTIDE SEQUENCE [LARGE SCALE GENOMIC DNA]</scope>
    <source>
        <strain evidence="1">05x7-T-G4-1.051#20</strain>
    </source>
</reference>
<evidence type="ECO:0000313" key="1">
    <source>
        <dbReference type="EMBL" id="EKC38897.1"/>
    </source>
</evidence>
<dbReference type="EMBL" id="JH817473">
    <property type="protein sequence ID" value="EKC38897.1"/>
    <property type="molecule type" value="Genomic_DNA"/>
</dbReference>
<organism evidence="1">
    <name type="scientific">Magallana gigas</name>
    <name type="common">Pacific oyster</name>
    <name type="synonym">Crassostrea gigas</name>
    <dbReference type="NCBI Taxonomy" id="29159"/>
    <lineage>
        <taxon>Eukaryota</taxon>
        <taxon>Metazoa</taxon>
        <taxon>Spiralia</taxon>
        <taxon>Lophotrochozoa</taxon>
        <taxon>Mollusca</taxon>
        <taxon>Bivalvia</taxon>
        <taxon>Autobranchia</taxon>
        <taxon>Pteriomorphia</taxon>
        <taxon>Ostreida</taxon>
        <taxon>Ostreoidea</taxon>
        <taxon>Ostreidae</taxon>
        <taxon>Magallana</taxon>
    </lineage>
</organism>
<protein>
    <submittedName>
        <fullName evidence="1">Uncharacterized protein</fullName>
    </submittedName>
</protein>
<dbReference type="AlphaFoldDB" id="K1QPM2"/>
<dbReference type="InParanoid" id="K1QPM2"/>
<dbReference type="HOGENOM" id="CLU_2943971_0_0_1"/>
<gene>
    <name evidence="1" type="ORF">CGI_10019133</name>
</gene>
<name>K1QPM2_MAGGI</name>